<organism evidence="1 2">
    <name type="scientific">Ruminococcus flavefaciens</name>
    <dbReference type="NCBI Taxonomy" id="1265"/>
    <lineage>
        <taxon>Bacteria</taxon>
        <taxon>Bacillati</taxon>
        <taxon>Bacillota</taxon>
        <taxon>Clostridia</taxon>
        <taxon>Eubacteriales</taxon>
        <taxon>Oscillospiraceae</taxon>
        <taxon>Ruminococcus</taxon>
    </lineage>
</organism>
<comment type="caution">
    <text evidence="1">The sequence shown here is derived from an EMBL/GenBank/DDBJ whole genome shotgun (WGS) entry which is preliminary data.</text>
</comment>
<accession>A0A315Y105</accession>
<dbReference type="AlphaFoldDB" id="A0A315Y105"/>
<proteinExistence type="predicted"/>
<evidence type="ECO:0000313" key="1">
    <source>
        <dbReference type="EMBL" id="PWJ13975.1"/>
    </source>
</evidence>
<dbReference type="EMBL" id="QGDI01000003">
    <property type="protein sequence ID" value="PWJ13975.1"/>
    <property type="molecule type" value="Genomic_DNA"/>
</dbReference>
<evidence type="ECO:0000313" key="2">
    <source>
        <dbReference type="Proteomes" id="UP000245720"/>
    </source>
</evidence>
<sequence>MRTDEEIFDEKRRFVTDKLTPFLAAIDQDIESAEYHVITHTPYDLEYIIITWKGGSSKRAYVTGDSLVALAKDVLKVIS</sequence>
<protein>
    <submittedName>
        <fullName evidence="1">Uncharacterized protein</fullName>
    </submittedName>
</protein>
<reference evidence="1 2" key="1">
    <citation type="submission" date="2018-05" db="EMBL/GenBank/DDBJ databases">
        <title>The Hungate 1000. A catalogue of reference genomes from the rumen microbiome.</title>
        <authorList>
            <person name="Kelly W."/>
        </authorList>
    </citation>
    <scope>NUCLEOTIDE SEQUENCE [LARGE SCALE GENOMIC DNA]</scope>
    <source>
        <strain evidence="1 2">SAb67</strain>
    </source>
</reference>
<dbReference type="Proteomes" id="UP000245720">
    <property type="component" value="Unassembled WGS sequence"/>
</dbReference>
<gene>
    <name evidence="1" type="ORF">IE37_00906</name>
</gene>
<name>A0A315Y105_RUMFL</name>
<dbReference type="RefSeq" id="WP_109725762.1">
    <property type="nucleotide sequence ID" value="NZ_QGDI01000003.1"/>
</dbReference>